<keyword evidence="3" id="KW-1185">Reference proteome</keyword>
<evidence type="ECO:0008006" key="4">
    <source>
        <dbReference type="Google" id="ProtNLM"/>
    </source>
</evidence>
<gene>
    <name evidence="2" type="ORF">CKAH01_00255</name>
</gene>
<evidence type="ECO:0000256" key="1">
    <source>
        <dbReference type="SAM" id="SignalP"/>
    </source>
</evidence>
<organism evidence="2 3">
    <name type="scientific">Colletotrichum kahawae</name>
    <name type="common">Coffee berry disease fungus</name>
    <dbReference type="NCBI Taxonomy" id="34407"/>
    <lineage>
        <taxon>Eukaryota</taxon>
        <taxon>Fungi</taxon>
        <taxon>Dikarya</taxon>
        <taxon>Ascomycota</taxon>
        <taxon>Pezizomycotina</taxon>
        <taxon>Sordariomycetes</taxon>
        <taxon>Hypocreomycetidae</taxon>
        <taxon>Glomerellales</taxon>
        <taxon>Glomerellaceae</taxon>
        <taxon>Colletotrichum</taxon>
        <taxon>Colletotrichum gloeosporioides species complex</taxon>
    </lineage>
</organism>
<dbReference type="AlphaFoldDB" id="A0AAE0DEQ5"/>
<keyword evidence="1" id="KW-0732">Signal</keyword>
<protein>
    <recommendedName>
        <fullName evidence="4">Secreted protein</fullName>
    </recommendedName>
</protein>
<comment type="caution">
    <text evidence="2">The sequence shown here is derived from an EMBL/GenBank/DDBJ whole genome shotgun (WGS) entry which is preliminary data.</text>
</comment>
<name>A0AAE0DEQ5_COLKA</name>
<sequence length="85" mass="8904">MFTITAFHCVRVVVIPLQSSFAAAAGRWPLSTLSLQVPQRPFCAAPKEAQGLATTRNTVHGQGATGAKSLPEIGVMKSTNLPGLT</sequence>
<accession>A0AAE0DEQ5</accession>
<evidence type="ECO:0000313" key="3">
    <source>
        <dbReference type="Proteomes" id="UP001281614"/>
    </source>
</evidence>
<evidence type="ECO:0000313" key="2">
    <source>
        <dbReference type="EMBL" id="KAK2780311.1"/>
    </source>
</evidence>
<dbReference type="Proteomes" id="UP001281614">
    <property type="component" value="Unassembled WGS sequence"/>
</dbReference>
<dbReference type="EMBL" id="VYYT01000001">
    <property type="protein sequence ID" value="KAK2780311.1"/>
    <property type="molecule type" value="Genomic_DNA"/>
</dbReference>
<proteinExistence type="predicted"/>
<feature type="signal peptide" evidence="1">
    <location>
        <begin position="1"/>
        <end position="24"/>
    </location>
</feature>
<reference evidence="2" key="1">
    <citation type="submission" date="2023-02" db="EMBL/GenBank/DDBJ databases">
        <title>Colletotrichum kahawae CIFC_Que2 genome sequencing and assembly.</title>
        <authorList>
            <person name="Baroncelli R."/>
        </authorList>
    </citation>
    <scope>NUCLEOTIDE SEQUENCE</scope>
    <source>
        <strain evidence="2">CIFC_Que2</strain>
    </source>
</reference>
<feature type="chain" id="PRO_5042071620" description="Secreted protein" evidence="1">
    <location>
        <begin position="25"/>
        <end position="85"/>
    </location>
</feature>